<evidence type="ECO:0000313" key="1">
    <source>
        <dbReference type="EMBL" id="WKN37344.1"/>
    </source>
</evidence>
<reference evidence="1" key="2">
    <citation type="journal article" date="2024" name="Antonie Van Leeuwenhoek">
        <title>Roseihalotalea indica gen. nov., sp. nov., a halophilic Bacteroidetes from mesopelagic Southwest Indian Ocean with higher carbohydrate metabolic potential.</title>
        <authorList>
            <person name="Chen B."/>
            <person name="Zhang M."/>
            <person name="Lin D."/>
            <person name="Ye J."/>
            <person name="Tang K."/>
        </authorList>
    </citation>
    <scope>NUCLEOTIDE SEQUENCE</scope>
    <source>
        <strain evidence="1">TK19036</strain>
    </source>
</reference>
<dbReference type="PROSITE" id="PS51257">
    <property type="entry name" value="PROKAR_LIPOPROTEIN"/>
    <property type="match status" value="1"/>
</dbReference>
<accession>A0AA49JGI9</accession>
<dbReference type="AlphaFoldDB" id="A0AA49JGI9"/>
<proteinExistence type="predicted"/>
<name>A0AA49JGI9_9BACT</name>
<gene>
    <name evidence="1" type="ORF">K4G66_01310</name>
</gene>
<reference evidence="1" key="1">
    <citation type="journal article" date="2023" name="Comput. Struct. Biotechnol. J.">
        <title>Discovery of a novel marine Bacteroidetes with a rich repertoire of carbohydrate-active enzymes.</title>
        <authorList>
            <person name="Chen B."/>
            <person name="Liu G."/>
            <person name="Chen Q."/>
            <person name="Wang H."/>
            <person name="Liu L."/>
            <person name="Tang K."/>
        </authorList>
    </citation>
    <scope>NUCLEOTIDE SEQUENCE</scope>
    <source>
        <strain evidence="1">TK19036</strain>
    </source>
</reference>
<sequence length="474" mass="54956">MKLPLSLFVVASGLLSACINHPEDNTSEAAYPEFIKTEADSFAVSGKTWQMKFAIGERDTIAPGTDGYEGGLMWLSTQEDTLEFEYTSTPYRQHHTISVISPQDTTVCIIRFNQHTAEYSDTYIEKSEGNVQFVIPEVYELANIIWTLSPSGQQASNLRKEGAYYQNVMDHFAPYLDHPIFNDLQVPDSVYFQQYYSFRENSVCFQFEGDSLKYNGPYYHVSGNFNQFGGLFKEIQSQVEDFAKTSDFKTFYQNHLPYYEQLIVRQQELMPVKEMWMWLEQESPQKMNAYKVVFSPLIGASHSTQNFAFMGNRDAWFREALMFTSGPESVDENKALPEPQKQGLQSGVVFTEIDHNYVNPVSYQYREEIEKIFDDRAIWTKTGGDTDLYDNPLSVFNEYMTHAVFCLYVQDTYDEEAAKFIINEREKLMIDRRHYTKFSQFNEQLAALYEQKPDDKTIADLYPEILAWAQGVKM</sequence>
<organism evidence="1">
    <name type="scientific">Roseihalotalea indica</name>
    <dbReference type="NCBI Taxonomy" id="2867963"/>
    <lineage>
        <taxon>Bacteria</taxon>
        <taxon>Pseudomonadati</taxon>
        <taxon>Bacteroidota</taxon>
        <taxon>Cytophagia</taxon>
        <taxon>Cytophagales</taxon>
        <taxon>Catalimonadaceae</taxon>
        <taxon>Roseihalotalea</taxon>
    </lineage>
</organism>
<protein>
    <submittedName>
        <fullName evidence="1">DUF4932 domain-containing protein</fullName>
    </submittedName>
</protein>
<dbReference type="EMBL" id="CP120682">
    <property type="protein sequence ID" value="WKN37344.1"/>
    <property type="molecule type" value="Genomic_DNA"/>
</dbReference>